<organism evidence="1">
    <name type="scientific">Echinococcus granulosus</name>
    <name type="common">Hydatid tapeworm</name>
    <dbReference type="NCBI Taxonomy" id="6210"/>
    <lineage>
        <taxon>Eukaryota</taxon>
        <taxon>Metazoa</taxon>
        <taxon>Spiralia</taxon>
        <taxon>Lophotrochozoa</taxon>
        <taxon>Platyhelminthes</taxon>
        <taxon>Cestoda</taxon>
        <taxon>Eucestoda</taxon>
        <taxon>Cyclophyllidea</taxon>
        <taxon>Taeniidae</taxon>
        <taxon>Echinococcus</taxon>
        <taxon>Echinococcus granulosus group</taxon>
    </lineage>
</organism>
<proteinExistence type="predicted"/>
<reference evidence="3" key="3">
    <citation type="submission" date="2020-10" db="UniProtKB">
        <authorList>
            <consortium name="WormBaseParasite"/>
        </authorList>
    </citation>
    <scope>IDENTIFICATION</scope>
</reference>
<reference evidence="1" key="2">
    <citation type="submission" date="2014-06" db="EMBL/GenBank/DDBJ databases">
        <authorList>
            <person name="Aslett M."/>
        </authorList>
    </citation>
    <scope>NUCLEOTIDE SEQUENCE</scope>
</reference>
<dbReference type="OrthoDB" id="417175at2759"/>
<gene>
    <name evidence="1" type="ORF">EgrG_001035100</name>
</gene>
<dbReference type="GO" id="GO:0005737">
    <property type="term" value="C:cytoplasm"/>
    <property type="evidence" value="ECO:0007669"/>
    <property type="project" value="UniProtKB-SubCell"/>
</dbReference>
<dbReference type="GO" id="GO:0016787">
    <property type="term" value="F:hydrolase activity"/>
    <property type="evidence" value="ECO:0007669"/>
    <property type="project" value="UniProtKB-KW"/>
</dbReference>
<dbReference type="EMBL" id="LK028577">
    <property type="protein sequence ID" value="CDS17594.1"/>
    <property type="molecule type" value="Genomic_DNA"/>
</dbReference>
<evidence type="ECO:0000313" key="1">
    <source>
        <dbReference type="EMBL" id="CDS17594.1"/>
    </source>
</evidence>
<dbReference type="Proteomes" id="UP000492820">
    <property type="component" value="Unassembled WGS sequence"/>
</dbReference>
<dbReference type="PANTHER" id="PTHR20884:SF8">
    <property type="entry name" value="GDP-D-GLUCOSE PHOSPHORYLASE 1"/>
    <property type="match status" value="1"/>
</dbReference>
<sequence>MVLQKQKLFMQRREPSSFEALDEPCPVNEFNFTKLKSSEKLFQISFQELGTCPTRKKSSLPFYDELDSHPVDNFVFEFRTLDELQMSFGLWDLVERCQEMKIAHNLFAARNATGALRVVVWPRRSVYGAKACQHHPVKSDECVFNVAVAELAGMFVVPDEATAHPLSLPSGLHEVYISARLDRQEITQLETLLLPQVI</sequence>
<dbReference type="GO" id="GO:0000166">
    <property type="term" value="F:nucleotide binding"/>
    <property type="evidence" value="ECO:0007669"/>
    <property type="project" value="UniProtKB-KW"/>
</dbReference>
<dbReference type="WBParaSite" id="EgrG_001035100">
    <property type="protein sequence ID" value="EgrG_001035100"/>
    <property type="gene ID" value="EgrG_001035100"/>
</dbReference>
<accession>A0A068WJ03</accession>
<dbReference type="GO" id="GO:0006006">
    <property type="term" value="P:glucose metabolic process"/>
    <property type="evidence" value="ECO:0007669"/>
    <property type="project" value="TreeGrafter"/>
</dbReference>
<dbReference type="InterPro" id="IPR026506">
    <property type="entry name" value="GDPGP"/>
</dbReference>
<dbReference type="AlphaFoldDB" id="A0A068WJ03"/>
<dbReference type="GO" id="GO:0080048">
    <property type="term" value="F:GDP-D-glucose phosphorylase activity"/>
    <property type="evidence" value="ECO:0007669"/>
    <property type="project" value="UniProtKB-EC"/>
</dbReference>
<name>A0A068WJ03_ECHGR</name>
<evidence type="ECO:0000313" key="2">
    <source>
        <dbReference type="Proteomes" id="UP000492820"/>
    </source>
</evidence>
<evidence type="ECO:0000313" key="3">
    <source>
        <dbReference type="WBParaSite" id="EgrG_001035100"/>
    </source>
</evidence>
<dbReference type="PANTHER" id="PTHR20884">
    <property type="entry name" value="GDP-D-GLUCOSE PHOSPHORYLASE 1"/>
    <property type="match status" value="1"/>
</dbReference>
<protein>
    <submittedName>
        <fullName evidence="1 3">Uncharacterized protein</fullName>
    </submittedName>
</protein>
<reference evidence="1 2" key="1">
    <citation type="journal article" date="2013" name="Nature">
        <title>The genomes of four tapeworm species reveal adaptations to parasitism.</title>
        <authorList>
            <person name="Tsai I.J."/>
            <person name="Zarowiecki M."/>
            <person name="Holroyd N."/>
            <person name="Garciarrubio A."/>
            <person name="Sanchez-Flores A."/>
            <person name="Brooks K.L."/>
            <person name="Tracey A."/>
            <person name="Bobes R.J."/>
            <person name="Fragoso G."/>
            <person name="Sciutto E."/>
            <person name="Aslett M."/>
            <person name="Beasley H."/>
            <person name="Bennett H.M."/>
            <person name="Cai J."/>
            <person name="Camicia F."/>
            <person name="Clark R."/>
            <person name="Cucher M."/>
            <person name="De Silva N."/>
            <person name="Day T.A."/>
            <person name="Deplazes P."/>
            <person name="Estrada K."/>
            <person name="Fernandez C."/>
            <person name="Holland P.W."/>
            <person name="Hou J."/>
            <person name="Hu S."/>
            <person name="Huckvale T."/>
            <person name="Hung S.S."/>
            <person name="Kamenetzky L."/>
            <person name="Keane J.A."/>
            <person name="Kiss F."/>
            <person name="Koziol U."/>
            <person name="Lambert O."/>
            <person name="Liu K."/>
            <person name="Luo X."/>
            <person name="Luo Y."/>
            <person name="Macchiaroli N."/>
            <person name="Nichol S."/>
            <person name="Paps J."/>
            <person name="Parkinson J."/>
            <person name="Pouchkina-Stantcheva N."/>
            <person name="Riddiford N."/>
            <person name="Rosenzvit M."/>
            <person name="Salinas G."/>
            <person name="Wasmuth J.D."/>
            <person name="Zamanian M."/>
            <person name="Zheng Y."/>
            <person name="Cai X."/>
            <person name="Soberon X."/>
            <person name="Olson P.D."/>
            <person name="Laclette J.P."/>
            <person name="Brehm K."/>
            <person name="Berriman M."/>
            <person name="Garciarrubio A."/>
            <person name="Bobes R.J."/>
            <person name="Fragoso G."/>
            <person name="Sanchez-Flores A."/>
            <person name="Estrada K."/>
            <person name="Cevallos M.A."/>
            <person name="Morett E."/>
            <person name="Gonzalez V."/>
            <person name="Portillo T."/>
            <person name="Ochoa-Leyva A."/>
            <person name="Jose M.V."/>
            <person name="Sciutto E."/>
            <person name="Landa A."/>
            <person name="Jimenez L."/>
            <person name="Valdes V."/>
            <person name="Carrero J.C."/>
            <person name="Larralde C."/>
            <person name="Morales-Montor J."/>
            <person name="Limon-Lason J."/>
            <person name="Soberon X."/>
            <person name="Laclette J.P."/>
        </authorList>
    </citation>
    <scope>NUCLEOTIDE SEQUENCE [LARGE SCALE GENOMIC DNA]</scope>
</reference>
<dbReference type="GO" id="GO:0005085">
    <property type="term" value="F:guanyl-nucleotide exchange factor activity"/>
    <property type="evidence" value="ECO:0007669"/>
    <property type="project" value="UniProtKB-KW"/>
</dbReference>